<accession>A0AAV4M477</accession>
<dbReference type="Proteomes" id="UP001054945">
    <property type="component" value="Unassembled WGS sequence"/>
</dbReference>
<evidence type="ECO:0000313" key="1">
    <source>
        <dbReference type="EMBL" id="GIX66876.1"/>
    </source>
</evidence>
<dbReference type="EMBL" id="BPLR01019348">
    <property type="protein sequence ID" value="GIX66876.1"/>
    <property type="molecule type" value="Genomic_DNA"/>
</dbReference>
<sequence>MSPKSGVRGSSGHSSEIKTPFRVICQRRNKPPLLRYVSHLFALWVSGRTLVGHYGGHSRPLGIDSERTGTKLINEMYKRWLGSLSHLLLLLL</sequence>
<organism evidence="1 2">
    <name type="scientific">Caerostris extrusa</name>
    <name type="common">Bark spider</name>
    <name type="synonym">Caerostris bankana</name>
    <dbReference type="NCBI Taxonomy" id="172846"/>
    <lineage>
        <taxon>Eukaryota</taxon>
        <taxon>Metazoa</taxon>
        <taxon>Ecdysozoa</taxon>
        <taxon>Arthropoda</taxon>
        <taxon>Chelicerata</taxon>
        <taxon>Arachnida</taxon>
        <taxon>Araneae</taxon>
        <taxon>Araneomorphae</taxon>
        <taxon>Entelegynae</taxon>
        <taxon>Araneoidea</taxon>
        <taxon>Araneidae</taxon>
        <taxon>Caerostris</taxon>
    </lineage>
</organism>
<comment type="caution">
    <text evidence="1">The sequence shown here is derived from an EMBL/GenBank/DDBJ whole genome shotgun (WGS) entry which is preliminary data.</text>
</comment>
<proteinExistence type="predicted"/>
<evidence type="ECO:0000313" key="2">
    <source>
        <dbReference type="Proteomes" id="UP001054945"/>
    </source>
</evidence>
<protein>
    <submittedName>
        <fullName evidence="1">Uncharacterized protein</fullName>
    </submittedName>
</protein>
<dbReference type="AlphaFoldDB" id="A0AAV4M477"/>
<reference evidence="1 2" key="1">
    <citation type="submission" date="2021-06" db="EMBL/GenBank/DDBJ databases">
        <title>Caerostris extrusa draft genome.</title>
        <authorList>
            <person name="Kono N."/>
            <person name="Arakawa K."/>
        </authorList>
    </citation>
    <scope>NUCLEOTIDE SEQUENCE [LARGE SCALE GENOMIC DNA]</scope>
</reference>
<gene>
    <name evidence="1" type="ORF">CEXT_251011</name>
</gene>
<name>A0AAV4M477_CAEEX</name>
<keyword evidence="2" id="KW-1185">Reference proteome</keyword>